<comment type="caution">
    <text evidence="2">The sequence shown here is derived from an EMBL/GenBank/DDBJ whole genome shotgun (WGS) entry which is preliminary data.</text>
</comment>
<feature type="domain" description="F-box" evidence="1">
    <location>
        <begin position="102"/>
        <end position="156"/>
    </location>
</feature>
<dbReference type="Proteomes" id="UP001215280">
    <property type="component" value="Unassembled WGS sequence"/>
</dbReference>
<dbReference type="SUPFAM" id="SSF81383">
    <property type="entry name" value="F-box domain"/>
    <property type="match status" value="1"/>
</dbReference>
<name>A0AAD7JF91_9AGAR</name>
<dbReference type="Pfam" id="PF12937">
    <property type="entry name" value="F-box-like"/>
    <property type="match status" value="1"/>
</dbReference>
<organism evidence="2 3">
    <name type="scientific">Mycena maculata</name>
    <dbReference type="NCBI Taxonomy" id="230809"/>
    <lineage>
        <taxon>Eukaryota</taxon>
        <taxon>Fungi</taxon>
        <taxon>Dikarya</taxon>
        <taxon>Basidiomycota</taxon>
        <taxon>Agaricomycotina</taxon>
        <taxon>Agaricomycetes</taxon>
        <taxon>Agaricomycetidae</taxon>
        <taxon>Agaricales</taxon>
        <taxon>Marasmiineae</taxon>
        <taxon>Mycenaceae</taxon>
        <taxon>Mycena</taxon>
    </lineage>
</organism>
<dbReference type="EMBL" id="JARJLG010000040">
    <property type="protein sequence ID" value="KAJ7763662.1"/>
    <property type="molecule type" value="Genomic_DNA"/>
</dbReference>
<gene>
    <name evidence="2" type="ORF">DFH07DRAFT_396972</name>
</gene>
<evidence type="ECO:0000259" key="1">
    <source>
        <dbReference type="Pfam" id="PF12937"/>
    </source>
</evidence>
<evidence type="ECO:0000313" key="3">
    <source>
        <dbReference type="Proteomes" id="UP001215280"/>
    </source>
</evidence>
<reference evidence="2" key="1">
    <citation type="submission" date="2023-03" db="EMBL/GenBank/DDBJ databases">
        <title>Massive genome expansion in bonnet fungi (Mycena s.s.) driven by repeated elements and novel gene families across ecological guilds.</title>
        <authorList>
            <consortium name="Lawrence Berkeley National Laboratory"/>
            <person name="Harder C.B."/>
            <person name="Miyauchi S."/>
            <person name="Viragh M."/>
            <person name="Kuo A."/>
            <person name="Thoen E."/>
            <person name="Andreopoulos B."/>
            <person name="Lu D."/>
            <person name="Skrede I."/>
            <person name="Drula E."/>
            <person name="Henrissat B."/>
            <person name="Morin E."/>
            <person name="Kohler A."/>
            <person name="Barry K."/>
            <person name="LaButti K."/>
            <person name="Morin E."/>
            <person name="Salamov A."/>
            <person name="Lipzen A."/>
            <person name="Mereny Z."/>
            <person name="Hegedus B."/>
            <person name="Baldrian P."/>
            <person name="Stursova M."/>
            <person name="Weitz H."/>
            <person name="Taylor A."/>
            <person name="Grigoriev I.V."/>
            <person name="Nagy L.G."/>
            <person name="Martin F."/>
            <person name="Kauserud H."/>
        </authorList>
    </citation>
    <scope>NUCLEOTIDE SEQUENCE</scope>
    <source>
        <strain evidence="2">CBHHK188m</strain>
    </source>
</reference>
<sequence length="511" mass="57422">MLGLHNPDLAETPADSFESIEQGYGDLNRTVSHLFETNNPPTEIELSALRDLVSHGNARKAQLNAAIAAALQPISSVAELITEWDALDEQLLKCKAALAPIRSMPTELLSLVFSFALLVPCDTLHADPPLWTLGQVCRRWRTILLSQPIFWAKVDLDFALRADETKFRLQTQLQRSGALPLDIDLLCDDDKSFTAHEQRLTRILAASSRRWERVSLYGHYSLYDYLDRVRDRLPLLRELHIMLRSPGHGNYTLNIFQSAPKLRHVFINMGYSTAPLTVILPFEQLLRFGGSNSWEGHLNTLGSACNLVDCALEICSTAATPASRIVLPHLLRLSLTNSAFLACLETPVLEDLYCPGPTLALASFLERLPSKLRKLFMHGSDSVHQSPFDIPPILQAAPTISHLGIRILKHAEDLLSDLTRIITSLETITIDLEDCDGFDDAGRYVAMVESQWRAGRLRTVHICSSDSFFSMPSWERMERLRGEGMEISWYSRTQLLLDLTPPHLHVLYAKI</sequence>
<protein>
    <recommendedName>
        <fullName evidence="1">F-box domain-containing protein</fullName>
    </recommendedName>
</protein>
<dbReference type="Gene3D" id="1.20.1280.50">
    <property type="match status" value="1"/>
</dbReference>
<accession>A0AAD7JF91</accession>
<dbReference type="AlphaFoldDB" id="A0AAD7JF91"/>
<dbReference type="InterPro" id="IPR001810">
    <property type="entry name" value="F-box_dom"/>
</dbReference>
<keyword evidence="3" id="KW-1185">Reference proteome</keyword>
<evidence type="ECO:0000313" key="2">
    <source>
        <dbReference type="EMBL" id="KAJ7763662.1"/>
    </source>
</evidence>
<dbReference type="InterPro" id="IPR036047">
    <property type="entry name" value="F-box-like_dom_sf"/>
</dbReference>
<proteinExistence type="predicted"/>